<organism evidence="1 2">
    <name type="scientific">Smallanthus sonchifolius</name>
    <dbReference type="NCBI Taxonomy" id="185202"/>
    <lineage>
        <taxon>Eukaryota</taxon>
        <taxon>Viridiplantae</taxon>
        <taxon>Streptophyta</taxon>
        <taxon>Embryophyta</taxon>
        <taxon>Tracheophyta</taxon>
        <taxon>Spermatophyta</taxon>
        <taxon>Magnoliopsida</taxon>
        <taxon>eudicotyledons</taxon>
        <taxon>Gunneridae</taxon>
        <taxon>Pentapetalae</taxon>
        <taxon>asterids</taxon>
        <taxon>campanulids</taxon>
        <taxon>Asterales</taxon>
        <taxon>Asteraceae</taxon>
        <taxon>Asteroideae</taxon>
        <taxon>Heliantheae alliance</taxon>
        <taxon>Millerieae</taxon>
        <taxon>Smallanthus</taxon>
    </lineage>
</organism>
<proteinExistence type="predicted"/>
<dbReference type="EMBL" id="CM042042">
    <property type="protein sequence ID" value="KAI3704238.1"/>
    <property type="molecule type" value="Genomic_DNA"/>
</dbReference>
<evidence type="ECO:0000313" key="1">
    <source>
        <dbReference type="EMBL" id="KAI3704238.1"/>
    </source>
</evidence>
<gene>
    <name evidence="1" type="ORF">L1987_74454</name>
</gene>
<protein>
    <submittedName>
        <fullName evidence="1">Uncharacterized protein</fullName>
    </submittedName>
</protein>
<comment type="caution">
    <text evidence="1">The sequence shown here is derived from an EMBL/GenBank/DDBJ whole genome shotgun (WGS) entry which is preliminary data.</text>
</comment>
<reference evidence="1 2" key="2">
    <citation type="journal article" date="2022" name="Mol. Ecol. Resour.">
        <title>The genomes of chicory, endive, great burdock and yacon provide insights into Asteraceae paleo-polyploidization history and plant inulin production.</title>
        <authorList>
            <person name="Fan W."/>
            <person name="Wang S."/>
            <person name="Wang H."/>
            <person name="Wang A."/>
            <person name="Jiang F."/>
            <person name="Liu H."/>
            <person name="Zhao H."/>
            <person name="Xu D."/>
            <person name="Zhang Y."/>
        </authorList>
    </citation>
    <scope>NUCLEOTIDE SEQUENCE [LARGE SCALE GENOMIC DNA]</scope>
    <source>
        <strain evidence="2">cv. Yunnan</strain>
        <tissue evidence="1">Leaves</tissue>
    </source>
</reference>
<evidence type="ECO:0000313" key="2">
    <source>
        <dbReference type="Proteomes" id="UP001056120"/>
    </source>
</evidence>
<keyword evidence="2" id="KW-1185">Reference proteome</keyword>
<reference evidence="2" key="1">
    <citation type="journal article" date="2022" name="Mol. Ecol. Resour.">
        <title>The genomes of chicory, endive, great burdock and yacon provide insights into Asteraceae palaeo-polyploidization history and plant inulin production.</title>
        <authorList>
            <person name="Fan W."/>
            <person name="Wang S."/>
            <person name="Wang H."/>
            <person name="Wang A."/>
            <person name="Jiang F."/>
            <person name="Liu H."/>
            <person name="Zhao H."/>
            <person name="Xu D."/>
            <person name="Zhang Y."/>
        </authorList>
    </citation>
    <scope>NUCLEOTIDE SEQUENCE [LARGE SCALE GENOMIC DNA]</scope>
    <source>
        <strain evidence="2">cv. Yunnan</strain>
    </source>
</reference>
<sequence length="70" mass="8524">MVIERRTKRHKYYVFHKVRRLANPIDRITKTLTNLHRRCVYPQFSSFRFRTSGGNWNSKCLLLGQSQRKK</sequence>
<dbReference type="Proteomes" id="UP001056120">
    <property type="component" value="Linkage Group LG25"/>
</dbReference>
<name>A0ACB9A4B3_9ASTR</name>
<accession>A0ACB9A4B3</accession>